<proteinExistence type="inferred from homology"/>
<comment type="caution">
    <text evidence="7">The sequence shown here is derived from an EMBL/GenBank/DDBJ whole genome shotgun (WGS) entry which is preliminary data.</text>
</comment>
<dbReference type="PANTHER" id="PTHR21562">
    <property type="entry name" value="NOTUM-RELATED"/>
    <property type="match status" value="1"/>
</dbReference>
<comment type="function">
    <text evidence="1 6">Hydrolyzes acetyl esters in homogalacturonan regions of pectin. In type I primary cell wall, galacturonic acid residues of pectin can be acetylated at the O-2 and O-3 positions. Decreasing the degree of acetylation of pectin gels in vitro alters their physical properties.</text>
</comment>
<keyword evidence="6" id="KW-0964">Secreted</keyword>
<organism evidence="7 8">
    <name type="scientific">Hibiscus syriacus</name>
    <name type="common">Rose of Sharon</name>
    <dbReference type="NCBI Taxonomy" id="106335"/>
    <lineage>
        <taxon>Eukaryota</taxon>
        <taxon>Viridiplantae</taxon>
        <taxon>Streptophyta</taxon>
        <taxon>Embryophyta</taxon>
        <taxon>Tracheophyta</taxon>
        <taxon>Spermatophyta</taxon>
        <taxon>Magnoliopsida</taxon>
        <taxon>eudicotyledons</taxon>
        <taxon>Gunneridae</taxon>
        <taxon>Pentapetalae</taxon>
        <taxon>rosids</taxon>
        <taxon>malvids</taxon>
        <taxon>Malvales</taxon>
        <taxon>Malvaceae</taxon>
        <taxon>Malvoideae</taxon>
        <taxon>Hibiscus</taxon>
    </lineage>
</organism>
<evidence type="ECO:0000256" key="6">
    <source>
        <dbReference type="RuleBase" id="RU363114"/>
    </source>
</evidence>
<protein>
    <recommendedName>
        <fullName evidence="6">Pectin acetylesterase</fullName>
        <ecNumber evidence="6">3.1.1.-</ecNumber>
    </recommendedName>
</protein>
<gene>
    <name evidence="7" type="ORF">F3Y22_tig00111332pilonHSYRG00045</name>
</gene>
<dbReference type="Pfam" id="PF03283">
    <property type="entry name" value="PAE"/>
    <property type="match status" value="2"/>
</dbReference>
<comment type="similarity">
    <text evidence="3 6">Belongs to the pectinacetylesterase family.</text>
</comment>
<evidence type="ECO:0000256" key="3">
    <source>
        <dbReference type="ARBA" id="ARBA00005784"/>
    </source>
</evidence>
<dbReference type="Proteomes" id="UP000436088">
    <property type="component" value="Unassembled WGS sequence"/>
</dbReference>
<keyword evidence="4 6" id="KW-0134">Cell wall</keyword>
<name>A0A6A2YPM5_HIBSY</name>
<keyword evidence="5 6" id="KW-0961">Cell wall biogenesis/degradation</keyword>
<dbReference type="GO" id="GO:0009505">
    <property type="term" value="C:plant-type cell wall"/>
    <property type="evidence" value="ECO:0007669"/>
    <property type="project" value="TreeGrafter"/>
</dbReference>
<evidence type="ECO:0000313" key="7">
    <source>
        <dbReference type="EMBL" id="KAE8681257.1"/>
    </source>
</evidence>
<sequence length="596" mass="67665">MAKSIRRLLRIFELAYGPKLNLLKSKLLGIGVKDNRVQDWARTLNCTCDSFPTTYLGLTLGFPRNSDDLWAPILIKFQTRLSGWKGKLLSFGGLSSKLNKQIVNFLWGSSTGKTIHWVSWDKICVLKLYGGLGFFDLTLRNQSLLNKWVIRFGTEDGCLWRKVVVAKYNFESSSLLPDVLSPRNTSWVWRNIAKPLSSADDFLIMNLRFKVGDGNHVNFWPDSWTDVPSLKLAFPNIFDVALKKSGKINAFGSMVNGHWTWKIELRTIIFYREPSIWDNFWNTINRAIDRGSTKDRLIWLRSPDGIYSPKSYCVNAATSGLEKDNIWNLVWAKIAPPKVEAFVWKVILKRVPVLWELSKRGVPNLDSSTCFLCKEEIESAAQLQFRGQRIRLAAMEELMSKGMRNAKQAFLSGCSAGGLASILHCDEFRNMIDVSGGHTLRSLYSGVVGLQCFFPQNVISNVQTPLFILNAAYDSWQIQSSIAPPSANPHGRWHDCRLNHAKCSASQIRFLQGFRTQMLNAIKWFSMSRQNGLFINSCFAHCQTERQDTWFPGNSLRIRNKAIATAVGEWYFDRAGVKVIDCPYPCDNSCHNLVSG</sequence>
<evidence type="ECO:0000313" key="8">
    <source>
        <dbReference type="Proteomes" id="UP000436088"/>
    </source>
</evidence>
<keyword evidence="6" id="KW-0378">Hydrolase</keyword>
<dbReference type="EMBL" id="VEPZ02001310">
    <property type="protein sequence ID" value="KAE8681257.1"/>
    <property type="molecule type" value="Genomic_DNA"/>
</dbReference>
<comment type="subcellular location">
    <subcellularLocation>
        <location evidence="2 6">Secreted</location>
        <location evidence="2 6">Cell wall</location>
    </subcellularLocation>
</comment>
<evidence type="ECO:0000256" key="4">
    <source>
        <dbReference type="ARBA" id="ARBA00022512"/>
    </source>
</evidence>
<accession>A0A6A2YPM5</accession>
<dbReference type="EC" id="3.1.1.-" evidence="6"/>
<evidence type="ECO:0000256" key="1">
    <source>
        <dbReference type="ARBA" id="ARBA00003534"/>
    </source>
</evidence>
<evidence type="ECO:0000256" key="2">
    <source>
        <dbReference type="ARBA" id="ARBA00004191"/>
    </source>
</evidence>
<dbReference type="GO" id="GO:0052793">
    <property type="term" value="F:pectin acetylesterase activity"/>
    <property type="evidence" value="ECO:0007669"/>
    <property type="project" value="TreeGrafter"/>
</dbReference>
<dbReference type="PANTHER" id="PTHR21562:SF5">
    <property type="entry name" value="PECTIN ACETYLESTERASE 12"/>
    <property type="match status" value="1"/>
</dbReference>
<dbReference type="InterPro" id="IPR004963">
    <property type="entry name" value="PAE/NOTUM"/>
</dbReference>
<dbReference type="AlphaFoldDB" id="A0A6A2YPM5"/>
<evidence type="ECO:0000256" key="5">
    <source>
        <dbReference type="ARBA" id="ARBA00023316"/>
    </source>
</evidence>
<keyword evidence="8" id="KW-1185">Reference proteome</keyword>
<reference evidence="7" key="1">
    <citation type="submission" date="2019-09" db="EMBL/GenBank/DDBJ databases">
        <title>Draft genome information of white flower Hibiscus syriacus.</title>
        <authorList>
            <person name="Kim Y.-M."/>
        </authorList>
    </citation>
    <scope>NUCLEOTIDE SEQUENCE [LARGE SCALE GENOMIC DNA]</scope>
    <source>
        <strain evidence="7">YM2019G1</strain>
    </source>
</reference>
<dbReference type="GO" id="GO:0071555">
    <property type="term" value="P:cell wall organization"/>
    <property type="evidence" value="ECO:0007669"/>
    <property type="project" value="UniProtKB-KW"/>
</dbReference>